<organism evidence="2">
    <name type="scientific">marine sediment metagenome</name>
    <dbReference type="NCBI Taxonomy" id="412755"/>
    <lineage>
        <taxon>unclassified sequences</taxon>
        <taxon>metagenomes</taxon>
        <taxon>ecological metagenomes</taxon>
    </lineage>
</organism>
<gene>
    <name evidence="2" type="ORF">S12H4_00426</name>
</gene>
<sequence length="242" mass="25347">MAGKKSVRDKILAMVQSGETDDGTIASKLDCSADYVKRVRRTTSDTNSGRSDGRDVPSDGRDVPSDSRDVPSDGKNLPATLEDDLALARYLGDDLSALVGSVGEQRGFVKGVKAMSLMQSYNIRQLGQLMTIPTNANAAALKEVWALANSAQPKTDPALVAALNSTSQSIAKMAAPKTPQAMMMEAFLPTLTGVLGNAMAAMGKKMPAAGQPGQPGKPVQQPGVEQATQADINDAFGQPNIE</sequence>
<feature type="compositionally biased region" description="Basic and acidic residues" evidence="1">
    <location>
        <begin position="51"/>
        <end position="72"/>
    </location>
</feature>
<reference evidence="2" key="1">
    <citation type="journal article" date="2014" name="Front. Microbiol.">
        <title>High frequency of phylogenetically diverse reductive dehalogenase-homologous genes in deep subseafloor sedimentary metagenomes.</title>
        <authorList>
            <person name="Kawai M."/>
            <person name="Futagami T."/>
            <person name="Toyoda A."/>
            <person name="Takaki Y."/>
            <person name="Nishi S."/>
            <person name="Hori S."/>
            <person name="Arai W."/>
            <person name="Tsubouchi T."/>
            <person name="Morono Y."/>
            <person name="Uchiyama I."/>
            <person name="Ito T."/>
            <person name="Fujiyama A."/>
            <person name="Inagaki F."/>
            <person name="Takami H."/>
        </authorList>
    </citation>
    <scope>NUCLEOTIDE SEQUENCE</scope>
    <source>
        <strain evidence="2">Expedition CK06-06</strain>
    </source>
</reference>
<dbReference type="AlphaFoldDB" id="X1QKT8"/>
<proteinExistence type="predicted"/>
<comment type="caution">
    <text evidence="2">The sequence shown here is derived from an EMBL/GenBank/DDBJ whole genome shotgun (WGS) entry which is preliminary data.</text>
</comment>
<name>X1QKT8_9ZZZZ</name>
<feature type="region of interest" description="Disordered" evidence="1">
    <location>
        <begin position="205"/>
        <end position="242"/>
    </location>
</feature>
<evidence type="ECO:0000256" key="1">
    <source>
        <dbReference type="SAM" id="MobiDB-lite"/>
    </source>
</evidence>
<feature type="region of interest" description="Disordered" evidence="1">
    <location>
        <begin position="39"/>
        <end position="78"/>
    </location>
</feature>
<dbReference type="EMBL" id="BARW01000046">
    <property type="protein sequence ID" value="GAI68863.1"/>
    <property type="molecule type" value="Genomic_DNA"/>
</dbReference>
<protein>
    <submittedName>
        <fullName evidence="2">Uncharacterized protein</fullName>
    </submittedName>
</protein>
<evidence type="ECO:0000313" key="2">
    <source>
        <dbReference type="EMBL" id="GAI68863.1"/>
    </source>
</evidence>
<accession>X1QKT8</accession>
<feature type="compositionally biased region" description="Low complexity" evidence="1">
    <location>
        <begin position="205"/>
        <end position="224"/>
    </location>
</feature>